<dbReference type="HAMAP" id="MF_01575">
    <property type="entry name" value="UPF0398"/>
    <property type="match status" value="1"/>
</dbReference>
<reference evidence="2 3" key="1">
    <citation type="submission" date="2018-06" db="EMBL/GenBank/DDBJ databases">
        <authorList>
            <consortium name="Pathogen Informatics"/>
            <person name="Doyle S."/>
        </authorList>
    </citation>
    <scope>NUCLEOTIDE SEQUENCE [LARGE SCALE GENOMIC DNA]</scope>
    <source>
        <strain evidence="2 3">NCTC12224</strain>
    </source>
</reference>
<dbReference type="PIRSF" id="PIRSF021290">
    <property type="entry name" value="DUF1273"/>
    <property type="match status" value="1"/>
</dbReference>
<accession>A0A380K589</accession>
<keyword evidence="3" id="KW-1185">Reference proteome</keyword>
<dbReference type="PANTHER" id="PTHR38440">
    <property type="entry name" value="UPF0398 PROTEIN YPSA"/>
    <property type="match status" value="1"/>
</dbReference>
<dbReference type="SUPFAM" id="SSF102405">
    <property type="entry name" value="MCP/YpsA-like"/>
    <property type="match status" value="1"/>
</dbReference>
<dbReference type="PANTHER" id="PTHR38440:SF1">
    <property type="entry name" value="UPF0398 PROTEIN SPR0331"/>
    <property type="match status" value="1"/>
</dbReference>
<comment type="similarity">
    <text evidence="1">Belongs to the UPF0398 family.</text>
</comment>
<gene>
    <name evidence="2" type="primary">ypsA</name>
    <name evidence="2" type="ORF">NCTC12224_00785</name>
</gene>
<evidence type="ECO:0000313" key="2">
    <source>
        <dbReference type="EMBL" id="SUN60265.1"/>
    </source>
</evidence>
<evidence type="ECO:0000256" key="1">
    <source>
        <dbReference type="HAMAP-Rule" id="MF_01575"/>
    </source>
</evidence>
<dbReference type="AlphaFoldDB" id="A0A380K589"/>
<evidence type="ECO:0000313" key="3">
    <source>
        <dbReference type="Proteomes" id="UP000254924"/>
    </source>
</evidence>
<dbReference type="NCBIfam" id="NF010181">
    <property type="entry name" value="PRK13660.1"/>
    <property type="match status" value="1"/>
</dbReference>
<dbReference type="InterPro" id="IPR010697">
    <property type="entry name" value="YspA"/>
</dbReference>
<dbReference type="RefSeq" id="WP_115268458.1">
    <property type="nucleotide sequence ID" value="NZ_JBNPNB010000004.1"/>
</dbReference>
<proteinExistence type="inferred from homology"/>
<organism evidence="2 3">
    <name type="scientific">Streptococcus hyointestinalis</name>
    <dbReference type="NCBI Taxonomy" id="1337"/>
    <lineage>
        <taxon>Bacteria</taxon>
        <taxon>Bacillati</taxon>
        <taxon>Bacillota</taxon>
        <taxon>Bacilli</taxon>
        <taxon>Lactobacillales</taxon>
        <taxon>Streptococcaceae</taxon>
        <taxon>Streptococcus</taxon>
    </lineage>
</organism>
<dbReference type="OrthoDB" id="2301957at2"/>
<dbReference type="EMBL" id="UHFN01000007">
    <property type="protein sequence ID" value="SUN60265.1"/>
    <property type="molecule type" value="Genomic_DNA"/>
</dbReference>
<dbReference type="Proteomes" id="UP000254924">
    <property type="component" value="Unassembled WGS sequence"/>
</dbReference>
<sequence length="173" mass="20394">MTAVLISGYKSFELGIFADSDPKLAIIKRAIRKDLIHFLDEGTDWFIFMGNLGFEYWALEVAKDLKEEGYEFSMATLFPFENHGSNWNEANQEKLQAFKNVDFIKFSYPHYDNPSQFTNHNRFAISNTDEAYLFYDEELETNLKYLLELMKNEANYPITYLTFDRLNEIAQEE</sequence>
<dbReference type="Gene3D" id="3.40.50.450">
    <property type="match status" value="1"/>
</dbReference>
<protein>
    <recommendedName>
        <fullName evidence="1">UPF0398 protein NCTC12224_00785</fullName>
    </recommendedName>
</protein>
<dbReference type="Pfam" id="PF06908">
    <property type="entry name" value="YpsA"/>
    <property type="match status" value="1"/>
</dbReference>
<dbReference type="GeneID" id="78356229"/>
<name>A0A380K589_9STRE</name>